<evidence type="ECO:0000259" key="3">
    <source>
        <dbReference type="PROSITE" id="PS50089"/>
    </source>
</evidence>
<dbReference type="KEGG" id="blac:94350466"/>
<dbReference type="EMBL" id="SHOA02000017">
    <property type="protein sequence ID" value="TDH73565.1"/>
    <property type="molecule type" value="Genomic_DNA"/>
</dbReference>
<keyword evidence="1" id="KW-0862">Zinc</keyword>
<protein>
    <recommendedName>
        <fullName evidence="3">RING-type domain-containing protein</fullName>
    </recommendedName>
</protein>
<sequence>MANPPLNRQPHHSSSRVSSQEAAFATHKRTSSTALSPTAVLLDQLTLRVSSLRLSKRDVRYELHVEHASSKLRWRMSRSFDEYKAFQRQLLAALRLGHFCQGECPWLYSFLKSYFPKSLSFLGFGCQNDCAVEKRRVGLEHVLTSLQNFVVNPENAAMCSIVAISVTQLVANFVFRDSSAKHHLLHDLRVSGSNNSNLNKPRDSAYSPVSVTSDEGDEMPDETEDAAALCMLCSSSLRCDASGAQVCSKDFPNSSLKHRSNAFSYTTQLACGHQFHDECIVPKLNEELRCPMCRVKVNAF</sequence>
<dbReference type="SUPFAM" id="SSF57850">
    <property type="entry name" value="RING/U-box"/>
    <property type="match status" value="1"/>
</dbReference>
<reference evidence="4 5" key="1">
    <citation type="journal article" date="2021" name="Genome Biol.">
        <title>AFLAP: assembly-free linkage analysis pipeline using k-mers from genome sequencing data.</title>
        <authorList>
            <person name="Fletcher K."/>
            <person name="Zhang L."/>
            <person name="Gil J."/>
            <person name="Han R."/>
            <person name="Cavanaugh K."/>
            <person name="Michelmore R."/>
        </authorList>
    </citation>
    <scope>NUCLEOTIDE SEQUENCE [LARGE SCALE GENOMIC DNA]</scope>
    <source>
        <strain evidence="4 5">SF5</strain>
    </source>
</reference>
<evidence type="ECO:0000256" key="1">
    <source>
        <dbReference type="PROSITE-ProRule" id="PRU00175"/>
    </source>
</evidence>
<dbReference type="Gene3D" id="3.30.40.10">
    <property type="entry name" value="Zinc/RING finger domain, C3HC4 (zinc finger)"/>
    <property type="match status" value="1"/>
</dbReference>
<dbReference type="GeneID" id="94350466"/>
<keyword evidence="1" id="KW-0479">Metal-binding</keyword>
<evidence type="ECO:0000313" key="5">
    <source>
        <dbReference type="Proteomes" id="UP000294530"/>
    </source>
</evidence>
<organism evidence="4 5">
    <name type="scientific">Bremia lactucae</name>
    <name type="common">Lettuce downy mildew</name>
    <dbReference type="NCBI Taxonomy" id="4779"/>
    <lineage>
        <taxon>Eukaryota</taxon>
        <taxon>Sar</taxon>
        <taxon>Stramenopiles</taxon>
        <taxon>Oomycota</taxon>
        <taxon>Peronosporomycetes</taxon>
        <taxon>Peronosporales</taxon>
        <taxon>Peronosporaceae</taxon>
        <taxon>Bremia</taxon>
    </lineage>
</organism>
<gene>
    <name evidence="4" type="ORF">CCR75_006727</name>
</gene>
<dbReference type="InterPro" id="IPR001841">
    <property type="entry name" value="Znf_RING"/>
</dbReference>
<dbReference type="GO" id="GO:0008270">
    <property type="term" value="F:zinc ion binding"/>
    <property type="evidence" value="ECO:0007669"/>
    <property type="project" value="UniProtKB-KW"/>
</dbReference>
<feature type="domain" description="RING-type" evidence="3">
    <location>
        <begin position="230"/>
        <end position="294"/>
    </location>
</feature>
<keyword evidence="5" id="KW-1185">Reference proteome</keyword>
<keyword evidence="1" id="KW-0863">Zinc-finger</keyword>
<dbReference type="OrthoDB" id="8062037at2759"/>
<proteinExistence type="predicted"/>
<dbReference type="AlphaFoldDB" id="A0A976IKN8"/>
<dbReference type="RefSeq" id="XP_067823063.1">
    <property type="nucleotide sequence ID" value="XM_067964795.1"/>
</dbReference>
<dbReference type="PROSITE" id="PS50089">
    <property type="entry name" value="ZF_RING_2"/>
    <property type="match status" value="1"/>
</dbReference>
<comment type="caution">
    <text evidence="4">The sequence shown here is derived from an EMBL/GenBank/DDBJ whole genome shotgun (WGS) entry which is preliminary data.</text>
</comment>
<feature type="region of interest" description="Disordered" evidence="2">
    <location>
        <begin position="1"/>
        <end position="22"/>
    </location>
</feature>
<evidence type="ECO:0000256" key="2">
    <source>
        <dbReference type="SAM" id="MobiDB-lite"/>
    </source>
</evidence>
<feature type="region of interest" description="Disordered" evidence="2">
    <location>
        <begin position="195"/>
        <end position="220"/>
    </location>
</feature>
<name>A0A976IKN8_BRELC</name>
<dbReference type="SMART" id="SM00184">
    <property type="entry name" value="RING"/>
    <property type="match status" value="1"/>
</dbReference>
<dbReference type="InterPro" id="IPR013083">
    <property type="entry name" value="Znf_RING/FYVE/PHD"/>
</dbReference>
<dbReference type="Pfam" id="PF13923">
    <property type="entry name" value="zf-C3HC4_2"/>
    <property type="match status" value="1"/>
</dbReference>
<accession>A0A976IKN8</accession>
<evidence type="ECO:0000313" key="4">
    <source>
        <dbReference type="EMBL" id="TDH73565.1"/>
    </source>
</evidence>
<dbReference type="Proteomes" id="UP000294530">
    <property type="component" value="Unassembled WGS sequence"/>
</dbReference>